<sequence>MATNKIYFNSTTNLVTLSGVKWWNGTEFEQARGIILNDTVVVDFTIELKWSDYVNAYNNVWTSNAPEVETSKMAQMAQENEFAITRSRWLLYTRVAPFDEAGVTTERKLFNFNADGKLYVSDALVANWEAIYTFLTSMSSFESMTITGIDEKWLTGLPLMYKQLHAGAEDNLYFASTGVIDSVSRGSDGNWELSPGNIHEIISADGNTRLTESIIKEAINAILGTDRATGSNPIKITGTEKWDAGGICNFLCDVYLDGYGPYREDVSYLRPSGAFKTSEYWAVPSDKMPPIRVVDLDYYDTTNNVGCDFYVLTAWLNSLISTDVDLSGYDVQGESNALVNVIYFDTSQLAGFKYPNILVEMSCVFQQAEEPNFITDEGWIGTTNGYGYIFPDDCPYEVSPNAVAPQTSADQWADENNLESITWQVDQTWEESDLVSLLAPEETADTVFNWYKTNHADSFPSSGTGQKKAVFTLKLKMRSYPSTAKAFSVASEDSYNWYLDAYDPCNTGGYYPTAKTAVDNRWNTTVN</sequence>
<name>A0A8S5ML67_9CAUD</name>
<reference evidence="1" key="1">
    <citation type="journal article" date="2021" name="Proc. Natl. Acad. Sci. U.S.A.">
        <title>A Catalog of Tens of Thousands of Viruses from Human Metagenomes Reveals Hidden Associations with Chronic Diseases.</title>
        <authorList>
            <person name="Tisza M.J."/>
            <person name="Buck C.B."/>
        </authorList>
    </citation>
    <scope>NUCLEOTIDE SEQUENCE</scope>
    <source>
        <strain evidence="1">Ctrpg19</strain>
    </source>
</reference>
<proteinExistence type="predicted"/>
<dbReference type="EMBL" id="BK014923">
    <property type="protein sequence ID" value="DAD82667.1"/>
    <property type="molecule type" value="Genomic_DNA"/>
</dbReference>
<organism evidence="1">
    <name type="scientific">Siphoviridae sp. ctrpg19</name>
    <dbReference type="NCBI Taxonomy" id="2826481"/>
    <lineage>
        <taxon>Viruses</taxon>
        <taxon>Duplodnaviria</taxon>
        <taxon>Heunggongvirae</taxon>
        <taxon>Uroviricota</taxon>
        <taxon>Caudoviricetes</taxon>
    </lineage>
</organism>
<protein>
    <submittedName>
        <fullName evidence="1">Uncharacterized protein</fullName>
    </submittedName>
</protein>
<evidence type="ECO:0000313" key="1">
    <source>
        <dbReference type="EMBL" id="DAD82667.1"/>
    </source>
</evidence>
<accession>A0A8S5ML67</accession>